<dbReference type="Proteomes" id="UP000595140">
    <property type="component" value="Unassembled WGS sequence"/>
</dbReference>
<dbReference type="AlphaFoldDB" id="A0A484LUR2"/>
<dbReference type="OrthoDB" id="536038at2759"/>
<evidence type="ECO:0000259" key="2">
    <source>
        <dbReference type="Pfam" id="PF00078"/>
    </source>
</evidence>
<dbReference type="PANTHER" id="PTHR31286">
    <property type="entry name" value="GLYCINE-RICH CELL WALL STRUCTURAL PROTEIN 1.8-LIKE"/>
    <property type="match status" value="1"/>
</dbReference>
<dbReference type="EMBL" id="OOIL02002111">
    <property type="protein sequence ID" value="VFQ80232.1"/>
    <property type="molecule type" value="Genomic_DNA"/>
</dbReference>
<proteinExistence type="predicted"/>
<feature type="region of interest" description="Disordered" evidence="1">
    <location>
        <begin position="262"/>
        <end position="309"/>
    </location>
</feature>
<dbReference type="Pfam" id="PF00078">
    <property type="entry name" value="RVT_1"/>
    <property type="match status" value="1"/>
</dbReference>
<accession>A0A484LUR2</accession>
<evidence type="ECO:0000313" key="3">
    <source>
        <dbReference type="EMBL" id="VFQ80232.1"/>
    </source>
</evidence>
<sequence>MYVTKWSPNLRQDEDSPVVPVWISFPHLPIHLHEQRALFNIASMLGTPLKVDQATLNFTRPKYARVCVEVDVSKPLHQRIHIKHVDEDLFFQVQYEDPPVFCNSCRKLGHNLHSCKLAKPMVREPLKDQEIHKVHDKNPAAVLDGWTTVQRKGKAPVNPPARRENRREDTSNKVPQKTWVPKPIIDYSQLETSKRGEHRGPTFIQSTTTLFLEPSGLVHSHLPLHAEVHEAVPVANSESTAIQPIPLEDTSEADIPLEDTSEEDIPLKMTSSSAPPSPKAKSHTSKVCTRSVQEAEKEASKAEMDYENDPSEHNREIANLKQAQLIQIGNKEHCFWKKKCNLKWFKDGDANSSFFHSLVKDRRRHQRIHSLKDDDGQTQNDPLVLESMVISYYHNLFNNTEPPPAEDTYEDFLSSIPTIIDQNQNQFLMRLPTEEEVKNNLSICLSTVASEIATKCIANRLRQLLPLIISEEQGAFVPGREISDQILITKEMAHNMDRKAEGGNIIIKLDMTKAFDKVKWSYLLDILQKFGFCRSFLHMVKTVLKTSKYSVLFNEKPCGFFGQSRGIKQGDPLSPLLFIIANEGFSRNINKLFMNGVLGSFLFILEKSSIPLLPKLVCNDARNDVAQMSIMFPKSSFFPPVCEVASDTMVDCPSSMEVAISHSQNLPGPRDVCCAGLFGRDEEARIKSRGESGSPCFSPRLGLKLLVGIPLTMTEMNGDSKEELLESLGAIFLNAVPISFIEVSIKTIWSGCTVRIHGPDCTFDFIHIRKGSKIGVIFMGYKDRDVIQKLGVQSGGEGASREGRGDEAAVDNAEIKVLNTIKARPVIAFVMIKGRDDVEVTTNNPGGISGLASCMQIIPQRFSVSSGEFAINSSNEDRVIVEGEIGVDCLGLVRVGNVGSSFGSMMAQKDIGFPAMYGLYPSLVGQFSFSFEANGHLPIDGYNLPIAGWEVDFQIRKESTLNDFQRSCLPIDGLHIPLLGSHRWDTFPIAG</sequence>
<dbReference type="SUPFAM" id="SSF56672">
    <property type="entry name" value="DNA/RNA polymerases"/>
    <property type="match status" value="1"/>
</dbReference>
<dbReference type="InterPro" id="IPR040256">
    <property type="entry name" value="At4g02000-like"/>
</dbReference>
<dbReference type="PANTHER" id="PTHR31286:SF180">
    <property type="entry name" value="OS10G0362600 PROTEIN"/>
    <property type="match status" value="1"/>
</dbReference>
<reference evidence="3 4" key="1">
    <citation type="submission" date="2018-04" db="EMBL/GenBank/DDBJ databases">
        <authorList>
            <person name="Vogel A."/>
        </authorList>
    </citation>
    <scope>NUCLEOTIDE SEQUENCE [LARGE SCALE GENOMIC DNA]</scope>
</reference>
<evidence type="ECO:0000313" key="4">
    <source>
        <dbReference type="Proteomes" id="UP000595140"/>
    </source>
</evidence>
<feature type="compositionally biased region" description="Basic and acidic residues" evidence="1">
    <location>
        <begin position="161"/>
        <end position="171"/>
    </location>
</feature>
<name>A0A484LUR2_9ASTE</name>
<dbReference type="InterPro" id="IPR000477">
    <property type="entry name" value="RT_dom"/>
</dbReference>
<protein>
    <recommendedName>
        <fullName evidence="2">Reverse transcriptase domain-containing protein</fullName>
    </recommendedName>
</protein>
<dbReference type="CDD" id="cd01650">
    <property type="entry name" value="RT_nLTR_like"/>
    <property type="match status" value="1"/>
</dbReference>
<feature type="compositionally biased region" description="Basic and acidic residues" evidence="1">
    <location>
        <begin position="293"/>
        <end position="309"/>
    </location>
</feature>
<gene>
    <name evidence="3" type="ORF">CCAM_LOCUS22008</name>
</gene>
<feature type="region of interest" description="Disordered" evidence="1">
    <location>
        <begin position="147"/>
        <end position="174"/>
    </location>
</feature>
<organism evidence="3 4">
    <name type="scientific">Cuscuta campestris</name>
    <dbReference type="NCBI Taxonomy" id="132261"/>
    <lineage>
        <taxon>Eukaryota</taxon>
        <taxon>Viridiplantae</taxon>
        <taxon>Streptophyta</taxon>
        <taxon>Embryophyta</taxon>
        <taxon>Tracheophyta</taxon>
        <taxon>Spermatophyta</taxon>
        <taxon>Magnoliopsida</taxon>
        <taxon>eudicotyledons</taxon>
        <taxon>Gunneridae</taxon>
        <taxon>Pentapetalae</taxon>
        <taxon>asterids</taxon>
        <taxon>lamiids</taxon>
        <taxon>Solanales</taxon>
        <taxon>Convolvulaceae</taxon>
        <taxon>Cuscuteae</taxon>
        <taxon>Cuscuta</taxon>
        <taxon>Cuscuta subgen. Grammica</taxon>
        <taxon>Cuscuta sect. Cleistogrammica</taxon>
    </lineage>
</organism>
<feature type="domain" description="Reverse transcriptase" evidence="2">
    <location>
        <begin position="443"/>
        <end position="591"/>
    </location>
</feature>
<evidence type="ECO:0000256" key="1">
    <source>
        <dbReference type="SAM" id="MobiDB-lite"/>
    </source>
</evidence>
<keyword evidence="4" id="KW-1185">Reference proteome</keyword>
<dbReference type="InterPro" id="IPR043502">
    <property type="entry name" value="DNA/RNA_pol_sf"/>
</dbReference>